<dbReference type="Proteomes" id="UP001153269">
    <property type="component" value="Unassembled WGS sequence"/>
</dbReference>
<proteinExistence type="predicted"/>
<dbReference type="EMBL" id="CADEAL010001391">
    <property type="protein sequence ID" value="CAB1431952.1"/>
    <property type="molecule type" value="Genomic_DNA"/>
</dbReference>
<organism evidence="1 2">
    <name type="scientific">Pleuronectes platessa</name>
    <name type="common">European plaice</name>
    <dbReference type="NCBI Taxonomy" id="8262"/>
    <lineage>
        <taxon>Eukaryota</taxon>
        <taxon>Metazoa</taxon>
        <taxon>Chordata</taxon>
        <taxon>Craniata</taxon>
        <taxon>Vertebrata</taxon>
        <taxon>Euteleostomi</taxon>
        <taxon>Actinopterygii</taxon>
        <taxon>Neopterygii</taxon>
        <taxon>Teleostei</taxon>
        <taxon>Neoteleostei</taxon>
        <taxon>Acanthomorphata</taxon>
        <taxon>Carangaria</taxon>
        <taxon>Pleuronectiformes</taxon>
        <taxon>Pleuronectoidei</taxon>
        <taxon>Pleuronectidae</taxon>
        <taxon>Pleuronectes</taxon>
    </lineage>
</organism>
<accession>A0A9N7UKD8</accession>
<protein>
    <submittedName>
        <fullName evidence="1">Uncharacterized protein</fullName>
    </submittedName>
</protein>
<dbReference type="AlphaFoldDB" id="A0A9N7UKD8"/>
<sequence>MSSSGLREMDVLHFTAHRICRGNHSGPQRTRAAVLKLSIVLAVMSPASLARPTRGPQRDEAVTAENMKLFEQSSPEHSAEGWCLDRGGGRTKALESSAFPNGLLLL</sequence>
<evidence type="ECO:0000313" key="2">
    <source>
        <dbReference type="Proteomes" id="UP001153269"/>
    </source>
</evidence>
<reference evidence="1" key="1">
    <citation type="submission" date="2020-03" db="EMBL/GenBank/DDBJ databases">
        <authorList>
            <person name="Weist P."/>
        </authorList>
    </citation>
    <scope>NUCLEOTIDE SEQUENCE</scope>
</reference>
<name>A0A9N7UKD8_PLEPL</name>
<keyword evidence="2" id="KW-1185">Reference proteome</keyword>
<evidence type="ECO:0000313" key="1">
    <source>
        <dbReference type="EMBL" id="CAB1431952.1"/>
    </source>
</evidence>
<gene>
    <name evidence="1" type="ORF">PLEPLA_LOCUS20009</name>
</gene>
<comment type="caution">
    <text evidence="1">The sequence shown here is derived from an EMBL/GenBank/DDBJ whole genome shotgun (WGS) entry which is preliminary data.</text>
</comment>